<reference evidence="7" key="1">
    <citation type="submission" date="2022-05" db="EMBL/GenBank/DDBJ databases">
        <title>The Musa troglodytarum L. genome provides insights into the mechanism of non-climacteric behaviour and enrichment of carotenoids.</title>
        <authorList>
            <person name="Wang J."/>
        </authorList>
    </citation>
    <scope>NUCLEOTIDE SEQUENCE</scope>
    <source>
        <tissue evidence="7">Leaf</tissue>
    </source>
</reference>
<dbReference type="SUPFAM" id="SSF54695">
    <property type="entry name" value="POZ domain"/>
    <property type="match status" value="1"/>
</dbReference>
<evidence type="ECO:0000256" key="2">
    <source>
        <dbReference type="ARBA" id="ARBA00022723"/>
    </source>
</evidence>
<dbReference type="GO" id="GO:0009725">
    <property type="term" value="P:response to hormone"/>
    <property type="evidence" value="ECO:0007669"/>
    <property type="project" value="UniProtKB-ARBA"/>
</dbReference>
<dbReference type="SUPFAM" id="SSF57933">
    <property type="entry name" value="TAZ domain"/>
    <property type="match status" value="1"/>
</dbReference>
<dbReference type="Pfam" id="PF00651">
    <property type="entry name" value="BTB"/>
    <property type="match status" value="1"/>
</dbReference>
<dbReference type="GO" id="GO:0008270">
    <property type="term" value="F:zinc ion binding"/>
    <property type="evidence" value="ECO:0007669"/>
    <property type="project" value="UniProtKB-KW"/>
</dbReference>
<keyword evidence="3" id="KW-0863">Zinc-finger</keyword>
<dbReference type="Gene3D" id="3.30.710.10">
    <property type="entry name" value="Potassium Channel Kv1.1, Chain A"/>
    <property type="match status" value="1"/>
</dbReference>
<evidence type="ECO:0000313" key="8">
    <source>
        <dbReference type="Proteomes" id="UP001055439"/>
    </source>
</evidence>
<dbReference type="SMART" id="SM00551">
    <property type="entry name" value="ZnF_TAZ"/>
    <property type="match status" value="1"/>
</dbReference>
<dbReference type="AlphaFoldDB" id="A0A9E7KDN5"/>
<evidence type="ECO:0000256" key="5">
    <source>
        <dbReference type="ARBA" id="ARBA00022833"/>
    </source>
</evidence>
<protein>
    <submittedName>
        <fullName evidence="7">BTB and TAZ domain protein 3</fullName>
    </submittedName>
</protein>
<comment type="pathway">
    <text evidence="1">Protein modification; protein ubiquitination.</text>
</comment>
<keyword evidence="5" id="KW-0862">Zinc</keyword>
<dbReference type="GO" id="GO:0005516">
    <property type="term" value="F:calmodulin binding"/>
    <property type="evidence" value="ECO:0007669"/>
    <property type="project" value="UniProtKB-ARBA"/>
</dbReference>
<dbReference type="CDD" id="cd14733">
    <property type="entry name" value="BACK"/>
    <property type="match status" value="1"/>
</dbReference>
<dbReference type="SMART" id="SM00225">
    <property type="entry name" value="BTB"/>
    <property type="match status" value="1"/>
</dbReference>
<dbReference type="InterPro" id="IPR000197">
    <property type="entry name" value="Znf_TAZ"/>
</dbReference>
<dbReference type="FunFam" id="1.25.40.420:FF:000012">
    <property type="entry name" value="BTB/POZ and TAZ domain-containing protein 2"/>
    <property type="match status" value="1"/>
</dbReference>
<evidence type="ECO:0000313" key="7">
    <source>
        <dbReference type="EMBL" id="URE13159.1"/>
    </source>
</evidence>
<dbReference type="GO" id="GO:0009751">
    <property type="term" value="P:response to salicylic acid"/>
    <property type="evidence" value="ECO:0007669"/>
    <property type="project" value="UniProtKB-ARBA"/>
</dbReference>
<dbReference type="OrthoDB" id="636773at2759"/>
<dbReference type="EMBL" id="CP097508">
    <property type="protein sequence ID" value="URE13159.1"/>
    <property type="molecule type" value="Genomic_DNA"/>
</dbReference>
<evidence type="ECO:0000256" key="1">
    <source>
        <dbReference type="ARBA" id="ARBA00004906"/>
    </source>
</evidence>
<gene>
    <name evidence="7" type="ORF">MUK42_24416</name>
</gene>
<dbReference type="PANTHER" id="PTHR46287">
    <property type="entry name" value="BTB/POZ AND TAZ DOMAIN-CONTAINING PROTEIN 3-RELATED"/>
    <property type="match status" value="1"/>
</dbReference>
<dbReference type="PROSITE" id="PS50097">
    <property type="entry name" value="BTB"/>
    <property type="match status" value="1"/>
</dbReference>
<dbReference type="InterPro" id="IPR011333">
    <property type="entry name" value="SKP1/BTB/POZ_sf"/>
</dbReference>
<name>A0A9E7KDN5_9LILI</name>
<dbReference type="GO" id="GO:0042542">
    <property type="term" value="P:response to hydrogen peroxide"/>
    <property type="evidence" value="ECO:0007669"/>
    <property type="project" value="UniProtKB-ARBA"/>
</dbReference>
<evidence type="ECO:0000259" key="6">
    <source>
        <dbReference type="PROSITE" id="PS50097"/>
    </source>
</evidence>
<keyword evidence="8" id="KW-1185">Reference proteome</keyword>
<dbReference type="InterPro" id="IPR035898">
    <property type="entry name" value="TAZ_dom_sf"/>
</dbReference>
<accession>A0A9E7KDN5</accession>
<dbReference type="PANTHER" id="PTHR46287:SF11">
    <property type="entry name" value="BTB_POZ AND TAZ DOMAIN-CONTAINING PROTEIN 4"/>
    <property type="match status" value="1"/>
</dbReference>
<dbReference type="InterPro" id="IPR044513">
    <property type="entry name" value="BT1/2/3/4/5"/>
</dbReference>
<dbReference type="Gene3D" id="1.20.1020.10">
    <property type="entry name" value="TAZ domain"/>
    <property type="match status" value="1"/>
</dbReference>
<dbReference type="InterPro" id="IPR000210">
    <property type="entry name" value="BTB/POZ_dom"/>
</dbReference>
<keyword evidence="2" id="KW-0479">Metal-binding</keyword>
<dbReference type="Gene3D" id="1.25.40.420">
    <property type="match status" value="1"/>
</dbReference>
<dbReference type="Pfam" id="PF02135">
    <property type="entry name" value="zf-TAZ"/>
    <property type="match status" value="1"/>
</dbReference>
<dbReference type="GO" id="GO:0006355">
    <property type="term" value="P:regulation of DNA-templated transcription"/>
    <property type="evidence" value="ECO:0007669"/>
    <property type="project" value="UniProtKB-ARBA"/>
</dbReference>
<proteinExistence type="predicted"/>
<evidence type="ECO:0000256" key="3">
    <source>
        <dbReference type="ARBA" id="ARBA00022771"/>
    </source>
</evidence>
<sequence>MSSSHVLVGRLPTPHLPHLSVFFLPQLLLPFDPLVNLLHCCRACIVCLSLRVSSARSNSRRQGEGVSGGAYHWLALGIHNNSGLWRSPRRTKSMACLELDLTQCFSNEQSLPVASTSYKTFIVPDACRSHQLNSRSSVPQPPPLHGSSYGARKFSKSLKDDTYVLDETRIAWDKLFYEGYGADVHVLTKDKDIILAHSSILGISSPVLRNLLEQARVIKGFRKITIEGVPSEAARAFIRFLYSSCCEPDLMKNFVLHLLVLSHAFAIPSLKKTCIKLIEQEVLTEENVVDVLQLARLCDAPRLSLSCTKMIINDFKAISLSDGWKAMKQANPSLERELLESLVGEDSKRQDRLKKIEERMVYIQLSEAMEALLHICRDGCRTIGPHDKMPKDSETTCKYAACKGIESLVRHFKGCRIRVPGGCMHCKRMWQILRLHSQMCSEPILCKVPLCSHFKDKMKSLSKREEFKWKLLVSKIMAAKGTISSILARRPLLG</sequence>
<keyword evidence="4" id="KW-0833">Ubl conjugation pathway</keyword>
<feature type="domain" description="BTB" evidence="6">
    <location>
        <begin position="182"/>
        <end position="244"/>
    </location>
</feature>
<evidence type="ECO:0000256" key="4">
    <source>
        <dbReference type="ARBA" id="ARBA00022786"/>
    </source>
</evidence>
<dbReference type="Proteomes" id="UP001055439">
    <property type="component" value="Chromosome 6"/>
</dbReference>
<dbReference type="FunFam" id="1.20.1020.10:FF:000004">
    <property type="entry name" value="BTB/POZ and TAZ domain-containing protein 2"/>
    <property type="match status" value="1"/>
</dbReference>
<organism evidence="7 8">
    <name type="scientific">Musa troglodytarum</name>
    <name type="common">fe'i banana</name>
    <dbReference type="NCBI Taxonomy" id="320322"/>
    <lineage>
        <taxon>Eukaryota</taxon>
        <taxon>Viridiplantae</taxon>
        <taxon>Streptophyta</taxon>
        <taxon>Embryophyta</taxon>
        <taxon>Tracheophyta</taxon>
        <taxon>Spermatophyta</taxon>
        <taxon>Magnoliopsida</taxon>
        <taxon>Liliopsida</taxon>
        <taxon>Zingiberales</taxon>
        <taxon>Musaceae</taxon>
        <taxon>Musa</taxon>
    </lineage>
</organism>